<dbReference type="RefSeq" id="WP_185076145.1">
    <property type="nucleotide sequence ID" value="NZ_JACHMB010000001.1"/>
</dbReference>
<dbReference type="InterPro" id="IPR005531">
    <property type="entry name" value="Asp23"/>
</dbReference>
<reference evidence="3 4" key="1">
    <citation type="submission" date="2020-08" db="EMBL/GenBank/DDBJ databases">
        <title>Sequencing the genomes of 1000 actinobacteria strains.</title>
        <authorList>
            <person name="Klenk H.-P."/>
        </authorList>
    </citation>
    <scope>NUCLEOTIDE SEQUENCE [LARGE SCALE GENOMIC DNA]</scope>
    <source>
        <strain evidence="3 4">DSM 45507</strain>
    </source>
</reference>
<feature type="region of interest" description="Disordered" evidence="2">
    <location>
        <begin position="1"/>
        <end position="27"/>
    </location>
</feature>
<dbReference type="EMBL" id="JACHMB010000001">
    <property type="protein sequence ID" value="MBB5783163.1"/>
    <property type="molecule type" value="Genomic_DNA"/>
</dbReference>
<name>A0A7W9LGS6_9ACTN</name>
<evidence type="ECO:0000256" key="1">
    <source>
        <dbReference type="ARBA" id="ARBA00005721"/>
    </source>
</evidence>
<organism evidence="3 4">
    <name type="scientific">Nonomuraea jabiensis</name>
    <dbReference type="NCBI Taxonomy" id="882448"/>
    <lineage>
        <taxon>Bacteria</taxon>
        <taxon>Bacillati</taxon>
        <taxon>Actinomycetota</taxon>
        <taxon>Actinomycetes</taxon>
        <taxon>Streptosporangiales</taxon>
        <taxon>Streptosporangiaceae</taxon>
        <taxon>Nonomuraea</taxon>
    </lineage>
</organism>
<evidence type="ECO:0000313" key="4">
    <source>
        <dbReference type="Proteomes" id="UP000579153"/>
    </source>
</evidence>
<keyword evidence="4" id="KW-1185">Reference proteome</keyword>
<dbReference type="AlphaFoldDB" id="A0A7W9LGS6"/>
<protein>
    <submittedName>
        <fullName evidence="3">Putative alkaline shock family protein YloU</fullName>
    </submittedName>
</protein>
<dbReference type="Pfam" id="PF03780">
    <property type="entry name" value="Asp23"/>
    <property type="match status" value="1"/>
</dbReference>
<sequence length="125" mass="13010">MIAAVGAGTVAVPGQRRPAPPPPEVRGRTRIAGRVVTKIACCAAGEVPEVLRVRPGGASRSRSSDAEVRGEQATVHLSVSVAYPSPLRTVAARVRQHVIARVTAQTGLNVTRLDVTITDFGGDLP</sequence>
<gene>
    <name evidence="3" type="ORF">HD596_009919</name>
</gene>
<accession>A0A7W9LGS6</accession>
<evidence type="ECO:0000256" key="2">
    <source>
        <dbReference type="SAM" id="MobiDB-lite"/>
    </source>
</evidence>
<dbReference type="Proteomes" id="UP000579153">
    <property type="component" value="Unassembled WGS sequence"/>
</dbReference>
<comment type="caution">
    <text evidence="3">The sequence shown here is derived from an EMBL/GenBank/DDBJ whole genome shotgun (WGS) entry which is preliminary data.</text>
</comment>
<proteinExistence type="inferred from homology"/>
<evidence type="ECO:0000313" key="3">
    <source>
        <dbReference type="EMBL" id="MBB5783163.1"/>
    </source>
</evidence>
<feature type="compositionally biased region" description="Low complexity" evidence="2">
    <location>
        <begin position="1"/>
        <end position="17"/>
    </location>
</feature>
<comment type="similarity">
    <text evidence="1">Belongs to the asp23 family.</text>
</comment>